<organism evidence="9 10">
    <name type="scientific">Acinetobacter puyangensis</name>
    <dbReference type="NCBI Taxonomy" id="1096779"/>
    <lineage>
        <taxon>Bacteria</taxon>
        <taxon>Pseudomonadati</taxon>
        <taxon>Pseudomonadota</taxon>
        <taxon>Gammaproteobacteria</taxon>
        <taxon>Moraxellales</taxon>
        <taxon>Moraxellaceae</taxon>
        <taxon>Acinetobacter</taxon>
    </lineage>
</organism>
<dbReference type="GO" id="GO:0043590">
    <property type="term" value="C:bacterial nucleoid"/>
    <property type="evidence" value="ECO:0007669"/>
    <property type="project" value="TreeGrafter"/>
</dbReference>
<dbReference type="AlphaFoldDB" id="A0A240E6P6"/>
<gene>
    <name evidence="9" type="ORF">SAMN05421731_101592</name>
</gene>
<comment type="function">
    <text evidence="1">Involved in DNA repair and RecF pathway recombination.</text>
</comment>
<dbReference type="PANTHER" id="PTHR33991:SF1">
    <property type="entry name" value="DNA REPAIR PROTEIN RECO"/>
    <property type="match status" value="1"/>
</dbReference>
<dbReference type="PANTHER" id="PTHR33991">
    <property type="entry name" value="DNA REPAIR PROTEIN RECO"/>
    <property type="match status" value="1"/>
</dbReference>
<keyword evidence="10" id="KW-1185">Reference proteome</keyword>
<evidence type="ECO:0000313" key="10">
    <source>
        <dbReference type="Proteomes" id="UP000219042"/>
    </source>
</evidence>
<dbReference type="GO" id="GO:0006302">
    <property type="term" value="P:double-strand break repair"/>
    <property type="evidence" value="ECO:0007669"/>
    <property type="project" value="TreeGrafter"/>
</dbReference>
<proteinExistence type="inferred from homology"/>
<reference evidence="10" key="1">
    <citation type="submission" date="2016-09" db="EMBL/GenBank/DDBJ databases">
        <authorList>
            <person name="Varghese N."/>
            <person name="Submissions S."/>
        </authorList>
    </citation>
    <scope>NUCLEOTIDE SEQUENCE [LARGE SCALE GENOMIC DNA]</scope>
    <source>
        <strain evidence="10">ANC 4466</strain>
    </source>
</reference>
<evidence type="ECO:0000256" key="5">
    <source>
        <dbReference type="ARBA" id="ARBA00023172"/>
    </source>
</evidence>
<dbReference type="InterPro" id="IPR042242">
    <property type="entry name" value="RecO_C"/>
</dbReference>
<evidence type="ECO:0000313" key="9">
    <source>
        <dbReference type="EMBL" id="SNX43550.1"/>
    </source>
</evidence>
<name>A0A240E6P6_9GAMM</name>
<dbReference type="SUPFAM" id="SSF50249">
    <property type="entry name" value="Nucleic acid-binding proteins"/>
    <property type="match status" value="1"/>
</dbReference>
<dbReference type="Gene3D" id="1.20.1440.120">
    <property type="entry name" value="Recombination protein O, C-terminal domain"/>
    <property type="match status" value="1"/>
</dbReference>
<protein>
    <recommendedName>
        <fullName evidence="3">DNA repair protein RecO</fullName>
    </recommendedName>
    <alternativeName>
        <fullName evidence="7">Recombination protein O</fullName>
    </alternativeName>
</protein>
<dbReference type="InterPro" id="IPR022572">
    <property type="entry name" value="DNA_rep/recomb_RecO_N"/>
</dbReference>
<dbReference type="InterPro" id="IPR012340">
    <property type="entry name" value="NA-bd_OB-fold"/>
</dbReference>
<feature type="domain" description="DNA replication/recombination mediator RecO N-terminal" evidence="8">
    <location>
        <begin position="4"/>
        <end position="43"/>
    </location>
</feature>
<comment type="similarity">
    <text evidence="2">Belongs to the RecO family.</text>
</comment>
<keyword evidence="5" id="KW-0233">DNA recombination</keyword>
<sequence>MDLMRNQSLTGFALHQRKYRERSYILHFFSQEFGRVDGVIRQTPPSLYHLSTLQATGKAELKNFSQLDVQGQPFYLQQKALFAGFYLNEVLLRLLPLEEAMPATYHAYIFTLEQLKQLPKNDPKDLQLKIILRQFEQIFLEELGYAIDYFADSLGNEIDPAQFYLFIPQEGFIPNIQPRGFSGKELLLLGQDQQIRSENVALLAKLYRTILTELLGNKPLKSRQLWVSQQQYS</sequence>
<evidence type="ECO:0000256" key="3">
    <source>
        <dbReference type="ARBA" id="ARBA00021310"/>
    </source>
</evidence>
<keyword evidence="6" id="KW-0234">DNA repair</keyword>
<keyword evidence="4" id="KW-0227">DNA damage</keyword>
<dbReference type="InterPro" id="IPR003717">
    <property type="entry name" value="RecO"/>
</dbReference>
<evidence type="ECO:0000259" key="8">
    <source>
        <dbReference type="Pfam" id="PF11967"/>
    </source>
</evidence>
<dbReference type="Gene3D" id="2.40.50.140">
    <property type="entry name" value="Nucleic acid-binding proteins"/>
    <property type="match status" value="1"/>
</dbReference>
<evidence type="ECO:0000256" key="7">
    <source>
        <dbReference type="ARBA" id="ARBA00033409"/>
    </source>
</evidence>
<dbReference type="EMBL" id="OANT01000001">
    <property type="protein sequence ID" value="SNX43550.1"/>
    <property type="molecule type" value="Genomic_DNA"/>
</dbReference>
<dbReference type="Pfam" id="PF11967">
    <property type="entry name" value="RecO_N"/>
    <property type="match status" value="1"/>
</dbReference>
<dbReference type="GO" id="GO:0006310">
    <property type="term" value="P:DNA recombination"/>
    <property type="evidence" value="ECO:0007669"/>
    <property type="project" value="UniProtKB-KW"/>
</dbReference>
<evidence type="ECO:0000256" key="1">
    <source>
        <dbReference type="ARBA" id="ARBA00003065"/>
    </source>
</evidence>
<dbReference type="Proteomes" id="UP000219042">
    <property type="component" value="Unassembled WGS sequence"/>
</dbReference>
<accession>A0A240E6P6</accession>
<evidence type="ECO:0000256" key="6">
    <source>
        <dbReference type="ARBA" id="ARBA00023204"/>
    </source>
</evidence>
<evidence type="ECO:0000256" key="2">
    <source>
        <dbReference type="ARBA" id="ARBA00007452"/>
    </source>
</evidence>
<evidence type="ECO:0000256" key="4">
    <source>
        <dbReference type="ARBA" id="ARBA00022763"/>
    </source>
</evidence>
<dbReference type="Pfam" id="PF02565">
    <property type="entry name" value="RecO_C"/>
    <property type="match status" value="1"/>
</dbReference>